<dbReference type="PANTHER" id="PTHR42695">
    <property type="entry name" value="GLUTAMINE AMIDOTRANSFERASE YLR126C-RELATED"/>
    <property type="match status" value="1"/>
</dbReference>
<sequence>MSVLVVQNYPDSGLGQIEPILIEAGHTIDVRHAYNGDTLPADDSGHEALIVLGGEQNALADGDYPYFPDLLDLIRAFGDKDKAVLGICLGSQLVARAYGGENILDRPMEFGWHEVRLTEQGQSDPVLSAAGSAFPIFHWHRDTFSLPEGAIHMAVSDMTAHQAYRIGRATYGTQFHFEADTKLVVEWSETLSDMIAEFDSKWATELPVNLRQSGVVADKAGAALARAWTDLIDSNR</sequence>
<accession>A0A7Y3WWM0</accession>
<dbReference type="PANTHER" id="PTHR42695:SF5">
    <property type="entry name" value="GLUTAMINE AMIDOTRANSFERASE YLR126C-RELATED"/>
    <property type="match status" value="1"/>
</dbReference>
<gene>
    <name evidence="2" type="ORF">EHE22_07555</name>
</gene>
<dbReference type="GO" id="GO:0005829">
    <property type="term" value="C:cytosol"/>
    <property type="evidence" value="ECO:0007669"/>
    <property type="project" value="TreeGrafter"/>
</dbReference>
<dbReference type="InterPro" id="IPR017926">
    <property type="entry name" value="GATASE"/>
</dbReference>
<proteinExistence type="predicted"/>
<dbReference type="AlphaFoldDB" id="A0A7Y3WWM0"/>
<name>A0A7Y3WWM0_9HYPH</name>
<dbReference type="GO" id="GO:0016740">
    <property type="term" value="F:transferase activity"/>
    <property type="evidence" value="ECO:0007669"/>
    <property type="project" value="UniProtKB-KW"/>
</dbReference>
<dbReference type="InterPro" id="IPR044992">
    <property type="entry name" value="ChyE-like"/>
</dbReference>
<dbReference type="InterPro" id="IPR029062">
    <property type="entry name" value="Class_I_gatase-like"/>
</dbReference>
<dbReference type="Gene3D" id="3.40.50.880">
    <property type="match status" value="1"/>
</dbReference>
<dbReference type="CDD" id="cd01741">
    <property type="entry name" value="GATase1_1"/>
    <property type="match status" value="1"/>
</dbReference>
<protein>
    <submittedName>
        <fullName evidence="2">Type 1 glutamine amidotransferase</fullName>
    </submittedName>
</protein>
<comment type="caution">
    <text evidence="2">The sequence shown here is derived from an EMBL/GenBank/DDBJ whole genome shotgun (WGS) entry which is preliminary data.</text>
</comment>
<dbReference type="SUPFAM" id="SSF52317">
    <property type="entry name" value="Class I glutamine amidotransferase-like"/>
    <property type="match status" value="1"/>
</dbReference>
<dbReference type="Proteomes" id="UP000526233">
    <property type="component" value="Unassembled WGS sequence"/>
</dbReference>
<keyword evidence="2" id="KW-0808">Transferase</keyword>
<dbReference type="RefSeq" id="WP_007877996.1">
    <property type="nucleotide sequence ID" value="NZ_CAXURC020000002.1"/>
</dbReference>
<reference evidence="2 3" key="1">
    <citation type="submission" date="2018-11" db="EMBL/GenBank/DDBJ databases">
        <title>Genome sequencing and analysis.</title>
        <authorList>
            <person name="Huang Y.-T."/>
        </authorList>
    </citation>
    <scope>NUCLEOTIDE SEQUENCE [LARGE SCALE GENOMIC DNA]</scope>
    <source>
        <strain evidence="2 3">SHIN</strain>
    </source>
</reference>
<keyword evidence="2" id="KW-0315">Glutamine amidotransferase</keyword>
<evidence type="ECO:0000259" key="1">
    <source>
        <dbReference type="Pfam" id="PF00117"/>
    </source>
</evidence>
<organism evidence="2 3">
    <name type="scientific">Brucella pseudogrignonensis</name>
    <dbReference type="NCBI Taxonomy" id="419475"/>
    <lineage>
        <taxon>Bacteria</taxon>
        <taxon>Pseudomonadati</taxon>
        <taxon>Pseudomonadota</taxon>
        <taxon>Alphaproteobacteria</taxon>
        <taxon>Hyphomicrobiales</taxon>
        <taxon>Brucellaceae</taxon>
        <taxon>Brucella/Ochrobactrum group</taxon>
        <taxon>Brucella</taxon>
    </lineage>
</organism>
<evidence type="ECO:0000313" key="3">
    <source>
        <dbReference type="Proteomes" id="UP000526233"/>
    </source>
</evidence>
<feature type="domain" description="Glutamine amidotransferase" evidence="1">
    <location>
        <begin position="42"/>
        <end position="180"/>
    </location>
</feature>
<dbReference type="Pfam" id="PF00117">
    <property type="entry name" value="GATase"/>
    <property type="match status" value="1"/>
</dbReference>
<evidence type="ECO:0000313" key="2">
    <source>
        <dbReference type="EMBL" id="NNV20278.1"/>
    </source>
</evidence>
<dbReference type="PROSITE" id="PS51273">
    <property type="entry name" value="GATASE_TYPE_1"/>
    <property type="match status" value="1"/>
</dbReference>
<dbReference type="EMBL" id="PKQI01000001">
    <property type="protein sequence ID" value="NNV20278.1"/>
    <property type="molecule type" value="Genomic_DNA"/>
</dbReference>